<name>A0A1G5MGZ8_AFIMA</name>
<proteinExistence type="predicted"/>
<dbReference type="EMBL" id="FMVW01000001">
    <property type="protein sequence ID" value="SCZ23798.1"/>
    <property type="molecule type" value="Genomic_DNA"/>
</dbReference>
<sequence>MNSVMSQSTAVVPETTLSVRIGALEERFDNLLREGAGMSREDVEAVRDHLTTLRRDAAGLECGPELVINTTAKEAVDEVEKALTALTVCRTTLIAVMLSEKRDAAGQAAYWLKGAAAAIAKAQSIACAEPQA</sequence>
<keyword evidence="2" id="KW-1185">Reference proteome</keyword>
<protein>
    <submittedName>
        <fullName evidence="1">Uncharacterized protein</fullName>
    </submittedName>
</protein>
<dbReference type="OrthoDB" id="10000517at2"/>
<evidence type="ECO:0000313" key="1">
    <source>
        <dbReference type="EMBL" id="SCZ23798.1"/>
    </source>
</evidence>
<reference evidence="1 2" key="1">
    <citation type="submission" date="2016-10" db="EMBL/GenBank/DDBJ databases">
        <authorList>
            <person name="de Groot N.N."/>
        </authorList>
    </citation>
    <scope>NUCLEOTIDE SEQUENCE [LARGE SCALE GENOMIC DNA]</scope>
    <source>
        <strain evidence="1 2">DSM 2698</strain>
    </source>
</reference>
<dbReference type="RefSeq" id="WP_146612143.1">
    <property type="nucleotide sequence ID" value="NZ_FMVW01000001.1"/>
</dbReference>
<dbReference type="Proteomes" id="UP000199347">
    <property type="component" value="Unassembled WGS sequence"/>
</dbReference>
<dbReference type="AlphaFoldDB" id="A0A1G5MGZ8"/>
<gene>
    <name evidence="1" type="ORF">SAMN03080610_00605</name>
</gene>
<accession>A0A1G5MGZ8</accession>
<evidence type="ECO:0000313" key="2">
    <source>
        <dbReference type="Proteomes" id="UP000199347"/>
    </source>
</evidence>
<dbReference type="STRING" id="1120955.SAMN03080610_00605"/>
<organism evidence="1 2">
    <name type="scientific">Afifella marina DSM 2698</name>
    <dbReference type="NCBI Taxonomy" id="1120955"/>
    <lineage>
        <taxon>Bacteria</taxon>
        <taxon>Pseudomonadati</taxon>
        <taxon>Pseudomonadota</taxon>
        <taxon>Alphaproteobacteria</taxon>
        <taxon>Hyphomicrobiales</taxon>
        <taxon>Afifellaceae</taxon>
        <taxon>Afifella</taxon>
    </lineage>
</organism>